<gene>
    <name evidence="1" type="ORF">VH79_24490</name>
</gene>
<protein>
    <submittedName>
        <fullName evidence="1">Phage tail protein</fullName>
    </submittedName>
</protein>
<proteinExistence type="predicted"/>
<comment type="caution">
    <text evidence="1">The sequence shown here is derived from an EMBL/GenBank/DDBJ whole genome shotgun (WGS) entry which is preliminary data.</text>
</comment>
<dbReference type="AlphaFoldDB" id="A0A5U3IVD4"/>
<dbReference type="InterPro" id="IPR010633">
    <property type="entry name" value="Phage_lambda_GpZ"/>
</dbReference>
<dbReference type="Proteomes" id="UP000839610">
    <property type="component" value="Unassembled WGS sequence"/>
</dbReference>
<dbReference type="EMBL" id="AAGLUV010000027">
    <property type="protein sequence ID" value="EBP4586289.1"/>
    <property type="molecule type" value="Genomic_DNA"/>
</dbReference>
<evidence type="ECO:0000313" key="1">
    <source>
        <dbReference type="EMBL" id="EBP4586289.1"/>
    </source>
</evidence>
<accession>A0A5U3IVD4</accession>
<sequence>MGAIKGLEQQLRNLDRISDTAVPKAFAMAINRVASTAISVSSREVATQTKVPLKRVRERAKIKRATAKKTTVTVTVNRGDFPVIKLGAARMVLSRRRRQKGRRLKTKWSGSVLTIGRRRYPGAFIQRLKSGRWHVMQREGKGRYPIDVVKIPMATPLTTAFNENMERIRRERLPKEMTYAIKRQVSLAIKRWT</sequence>
<name>A0A5U3IVD4_SALER</name>
<dbReference type="PIRSF" id="PIRSF004395">
    <property type="entry name" value="Tail_Z"/>
    <property type="match status" value="1"/>
</dbReference>
<dbReference type="Pfam" id="PF06763">
    <property type="entry name" value="Minor_tail_Z"/>
    <property type="match status" value="1"/>
</dbReference>
<reference evidence="1" key="1">
    <citation type="submission" date="2018-07" db="EMBL/GenBank/DDBJ databases">
        <authorList>
            <consortium name="GenomeTrakr network: Whole genome sequencing for foodborne pathogen traceback"/>
        </authorList>
    </citation>
    <scope>NUCLEOTIDE SEQUENCE [LARGE SCALE GENOMIC DNA]</scope>
    <source>
        <strain evidence="1">FDA00008842</strain>
    </source>
</reference>
<organism evidence="1">
    <name type="scientific">Salmonella enterica</name>
    <name type="common">Salmonella choleraesuis</name>
    <dbReference type="NCBI Taxonomy" id="28901"/>
    <lineage>
        <taxon>Bacteria</taxon>
        <taxon>Pseudomonadati</taxon>
        <taxon>Pseudomonadota</taxon>
        <taxon>Gammaproteobacteria</taxon>
        <taxon>Enterobacterales</taxon>
        <taxon>Enterobacteriaceae</taxon>
        <taxon>Salmonella</taxon>
    </lineage>
</organism>